<evidence type="ECO:0000313" key="2">
    <source>
        <dbReference type="EMBL" id="NOE18424.1"/>
    </source>
</evidence>
<organism evidence="2 3">
    <name type="scientific">Ruegeria atlantica</name>
    <dbReference type="NCBI Taxonomy" id="81569"/>
    <lineage>
        <taxon>Bacteria</taxon>
        <taxon>Pseudomonadati</taxon>
        <taxon>Pseudomonadota</taxon>
        <taxon>Alphaproteobacteria</taxon>
        <taxon>Rhodobacterales</taxon>
        <taxon>Roseobacteraceae</taxon>
        <taxon>Ruegeria</taxon>
    </lineage>
</organism>
<name>A0AA90Z0I8_9RHOB</name>
<feature type="transmembrane region" description="Helical" evidence="1">
    <location>
        <begin position="127"/>
        <end position="145"/>
    </location>
</feature>
<dbReference type="EMBL" id="WVRA01000003">
    <property type="protein sequence ID" value="NOE18424.1"/>
    <property type="molecule type" value="Genomic_DNA"/>
</dbReference>
<accession>A0AA90Z0I8</accession>
<dbReference type="InterPro" id="IPR046595">
    <property type="entry name" value="DUF6653"/>
</dbReference>
<comment type="caution">
    <text evidence="2">The sequence shown here is derived from an EMBL/GenBank/DDBJ whole genome shotgun (WGS) entry which is preliminary data.</text>
</comment>
<proteinExistence type="predicted"/>
<reference evidence="2" key="1">
    <citation type="submission" date="2019-12" db="EMBL/GenBank/DDBJ databases">
        <title>Ruegeria JWLKs population differentiation of coral mucus and skeleton niches.</title>
        <authorList>
            <person name="Luo D."/>
        </authorList>
    </citation>
    <scope>NUCLEOTIDE SEQUENCE</scope>
    <source>
        <strain evidence="2">HKCCD6181</strain>
    </source>
</reference>
<dbReference type="RefSeq" id="WP_170733118.1">
    <property type="nucleotide sequence ID" value="NZ_WVRA01000003.1"/>
</dbReference>
<protein>
    <submittedName>
        <fullName evidence="2">Uncharacterized protein</fullName>
    </submittedName>
</protein>
<dbReference type="Proteomes" id="UP000597886">
    <property type="component" value="Unassembled WGS sequence"/>
</dbReference>
<sequence>MTDRSILEQLMTMSDDVWDRHTNPWSGWSRLSIPPLFVLAVWSRVWLGWWCLVPVVVVVFWTWWNPRAFRKTGNPENWMSKGVLGERIWLARAKSPIPARHRRMTLILAAVSAVGIGPLVWGLWQLQFWPTLLGLLLVMGGKLWFLDRMVWLFEDTRAASTWQGK</sequence>
<evidence type="ECO:0000313" key="3">
    <source>
        <dbReference type="Proteomes" id="UP000597886"/>
    </source>
</evidence>
<dbReference type="AlphaFoldDB" id="A0AA90Z0I8"/>
<keyword evidence="1" id="KW-1133">Transmembrane helix</keyword>
<feature type="transmembrane region" description="Helical" evidence="1">
    <location>
        <begin position="46"/>
        <end position="64"/>
    </location>
</feature>
<keyword evidence="1" id="KW-0812">Transmembrane</keyword>
<keyword evidence="1" id="KW-0472">Membrane</keyword>
<feature type="transmembrane region" description="Helical" evidence="1">
    <location>
        <begin position="104"/>
        <end position="121"/>
    </location>
</feature>
<dbReference type="Pfam" id="PF20358">
    <property type="entry name" value="DUF6653"/>
    <property type="match status" value="1"/>
</dbReference>
<gene>
    <name evidence="2" type="ORF">GS634_09880</name>
</gene>
<evidence type="ECO:0000256" key="1">
    <source>
        <dbReference type="SAM" id="Phobius"/>
    </source>
</evidence>